<organism evidence="2">
    <name type="scientific">viral metagenome</name>
    <dbReference type="NCBI Taxonomy" id="1070528"/>
    <lineage>
        <taxon>unclassified sequences</taxon>
        <taxon>metagenomes</taxon>
        <taxon>organismal metagenomes</taxon>
    </lineage>
</organism>
<keyword evidence="1" id="KW-0472">Membrane</keyword>
<reference evidence="2" key="1">
    <citation type="journal article" date="2020" name="Nature">
        <title>Giant virus diversity and host interactions through global metagenomics.</title>
        <authorList>
            <person name="Schulz F."/>
            <person name="Roux S."/>
            <person name="Paez-Espino D."/>
            <person name="Jungbluth S."/>
            <person name="Walsh D.A."/>
            <person name="Denef V.J."/>
            <person name="McMahon K.D."/>
            <person name="Konstantinidis K.T."/>
            <person name="Eloe-Fadrosh E.A."/>
            <person name="Kyrpides N.C."/>
            <person name="Woyke T."/>
        </authorList>
    </citation>
    <scope>NUCLEOTIDE SEQUENCE</scope>
    <source>
        <strain evidence="2">GVMAG-M-3300023174-49</strain>
    </source>
</reference>
<evidence type="ECO:0000313" key="2">
    <source>
        <dbReference type="EMBL" id="QHT19106.1"/>
    </source>
</evidence>
<name>A0A6C0DQG9_9ZZZZ</name>
<protein>
    <submittedName>
        <fullName evidence="2">Uncharacterized protein</fullName>
    </submittedName>
</protein>
<proteinExistence type="predicted"/>
<feature type="transmembrane region" description="Helical" evidence="1">
    <location>
        <begin position="6"/>
        <end position="23"/>
    </location>
</feature>
<accession>A0A6C0DQG9</accession>
<keyword evidence="1" id="KW-1133">Transmembrane helix</keyword>
<keyword evidence="1" id="KW-0812">Transmembrane</keyword>
<evidence type="ECO:0000256" key="1">
    <source>
        <dbReference type="SAM" id="Phobius"/>
    </source>
</evidence>
<sequence length="158" mass="18136">MDAYILTYLYIVLIYGIYICVFSEDVQLSAEVNDDALKPKLRGTNNKNTTQRRLFTNDDFICDCDLVVAKMPSLSEHNIINEMLDKHYIMSGRRILVYEDETTCDCDTAKKSQELVLVITNPEITISDNINKTLEEPSRDSISRSHLRYAIASLFEIV</sequence>
<dbReference type="EMBL" id="MN739662">
    <property type="protein sequence ID" value="QHT19106.1"/>
    <property type="molecule type" value="Genomic_DNA"/>
</dbReference>
<dbReference type="AlphaFoldDB" id="A0A6C0DQG9"/>